<evidence type="ECO:0000313" key="1">
    <source>
        <dbReference type="EMBL" id="SCY96689.1"/>
    </source>
</evidence>
<reference evidence="2" key="1">
    <citation type="submission" date="2016-10" db="EMBL/GenBank/DDBJ databases">
        <authorList>
            <person name="Varghese N."/>
            <person name="Submissions S."/>
        </authorList>
    </citation>
    <scope>NUCLEOTIDE SEQUENCE [LARGE SCALE GENOMIC DNA]</scope>
    <source>
        <strain evidence="2">BL9</strain>
    </source>
</reference>
<sequence length="694" mass="81801">MIKKIKDKMFYYVVERNPHILQEYQQYRWRNDKFHEENRLKSWFYLLDLNFKHRILKIPHRLESPPIQQSKLPYLDGAESESHYRPLAHHFAYELLMYDVISFDIFDTLLLRPFDDPKKLFMLLGEKHDYVDFMTIRVKAEQEARENANHKKGNREVNIYDIYEIIERNTGIDKEYGIQVELDVELELCYANPYMKRVFEILKSQGKRMIATSDMYLPENMIRQLLEKCDYNGFEDVFVSCDYNCSKRDTYLFRIVKNKIGANTRVVHIGDNYIPDVVSAQQVGFDAKYYENVNEVGGKYRADGMSELVSSAYSGIVNAHLHNGLKKYSPHYEYGFTYGGLYVFGYCNWIYNQAKKKNVEKVLFLSRDGYIYHQVFRYFFNDMPSEYALWSRIANTKYTAEKNKDDFLTRMVRQKANTTFDITISSLLDSFKLSILESKLEEFGLKKSEIVNNGNVKQIENLIVKYWGDILESVEHDLEELKNYFEYLIAGHQNVAIVDVGWIGSGARGIKYLIEDKWKLGCKVSSFVAASTHYNHSAIINQLMSEETDVYIFSRMKNRNLYDFHLHTNNKTNNIYFELFTQACSPSFSGINANETDGLKFEFDVPEVENYEVIEQIHEGIMDFAKIYGETFNKFKYVYNISGYDAYLPFRMITKDLKFIKKFYRGFSFSRFVGADTENQRTENLGEILDKSNL</sequence>
<dbReference type="AlphaFoldDB" id="A0A1G5K9S1"/>
<evidence type="ECO:0000313" key="2">
    <source>
        <dbReference type="Proteomes" id="UP000198538"/>
    </source>
</evidence>
<proteinExistence type="predicted"/>
<dbReference type="STRING" id="582692.SAMN05720606_113168"/>
<dbReference type="NCBIfam" id="TIGR01549">
    <property type="entry name" value="HAD-SF-IA-v1"/>
    <property type="match status" value="1"/>
</dbReference>
<dbReference type="Proteomes" id="UP000198538">
    <property type="component" value="Unassembled WGS sequence"/>
</dbReference>
<dbReference type="Gene3D" id="3.40.50.1000">
    <property type="entry name" value="HAD superfamily/HAD-like"/>
    <property type="match status" value="1"/>
</dbReference>
<accession>A0A1G5K9S1</accession>
<dbReference type="InterPro" id="IPR036412">
    <property type="entry name" value="HAD-like_sf"/>
</dbReference>
<protein>
    <submittedName>
        <fullName evidence="1">Haloacid dehalogenase superfamily, subfamily IA, variant 1 with third motif having Dx(3-4)D or Dx(3-4)E</fullName>
    </submittedName>
</protein>
<name>A0A1G5K9S1_9BACL</name>
<dbReference type="InterPro" id="IPR023214">
    <property type="entry name" value="HAD_sf"/>
</dbReference>
<dbReference type="RefSeq" id="WP_090923032.1">
    <property type="nucleotide sequence ID" value="NZ_FMVM01000013.1"/>
</dbReference>
<dbReference type="EMBL" id="FMVM01000013">
    <property type="protein sequence ID" value="SCY96689.1"/>
    <property type="molecule type" value="Genomic_DNA"/>
</dbReference>
<dbReference type="SUPFAM" id="SSF56784">
    <property type="entry name" value="HAD-like"/>
    <property type="match status" value="1"/>
</dbReference>
<dbReference type="InterPro" id="IPR006439">
    <property type="entry name" value="HAD-SF_hydro_IA"/>
</dbReference>
<organism evidence="1 2">
    <name type="scientific">Paenibacillus polysaccharolyticus</name>
    <dbReference type="NCBI Taxonomy" id="582692"/>
    <lineage>
        <taxon>Bacteria</taxon>
        <taxon>Bacillati</taxon>
        <taxon>Bacillota</taxon>
        <taxon>Bacilli</taxon>
        <taxon>Bacillales</taxon>
        <taxon>Paenibacillaceae</taxon>
        <taxon>Paenibacillus</taxon>
    </lineage>
</organism>
<keyword evidence="2" id="KW-1185">Reference proteome</keyword>
<gene>
    <name evidence="1" type="ORF">SAMN05720606_113168</name>
</gene>
<dbReference type="Gene3D" id="1.10.150.400">
    <property type="match status" value="1"/>
</dbReference>